<dbReference type="GO" id="GO:0003676">
    <property type="term" value="F:nucleic acid binding"/>
    <property type="evidence" value="ECO:0007669"/>
    <property type="project" value="InterPro"/>
</dbReference>
<keyword evidence="2" id="KW-0255">Endonuclease</keyword>
<dbReference type="GO" id="GO:0004519">
    <property type="term" value="F:endonuclease activity"/>
    <property type="evidence" value="ECO:0007669"/>
    <property type="project" value="UniProtKB-KW"/>
</dbReference>
<dbReference type="Pfam" id="PF01844">
    <property type="entry name" value="HNH"/>
    <property type="match status" value="1"/>
</dbReference>
<dbReference type="AlphaFoldDB" id="A0A643JS77"/>
<dbReference type="InterPro" id="IPR002711">
    <property type="entry name" value="HNH"/>
</dbReference>
<proteinExistence type="predicted"/>
<evidence type="ECO:0000313" key="2">
    <source>
        <dbReference type="EMBL" id="KAB1184840.1"/>
    </source>
</evidence>
<accession>A0A643JS77</accession>
<gene>
    <name evidence="2" type="ORF">Hfx1149_17350</name>
</gene>
<dbReference type="EMBL" id="VZUS01000006">
    <property type="protein sequence ID" value="KAB1184840.1"/>
    <property type="molecule type" value="Genomic_DNA"/>
</dbReference>
<evidence type="ECO:0000259" key="1">
    <source>
        <dbReference type="Pfam" id="PF01844"/>
    </source>
</evidence>
<feature type="domain" description="HNH" evidence="1">
    <location>
        <begin position="2"/>
        <end position="28"/>
    </location>
</feature>
<reference evidence="2" key="1">
    <citation type="submission" date="2019-09" db="EMBL/GenBank/DDBJ databases">
        <title>Genomic analysis of Haloferax sp. CBA1149.</title>
        <authorList>
            <person name="Roh S.W."/>
        </authorList>
    </citation>
    <scope>NUCLEOTIDE SEQUENCE</scope>
    <source>
        <strain evidence="2">CBA1149</strain>
    </source>
</reference>
<name>A0A643JS77_9EURY</name>
<comment type="caution">
    <text evidence="2">The sequence shown here is derived from an EMBL/GenBank/DDBJ whole genome shotgun (WGS) entry which is preliminary data.</text>
</comment>
<keyword evidence="2" id="KW-0540">Nuclease</keyword>
<keyword evidence="2" id="KW-0378">Hydrolase</keyword>
<organism evidence="2">
    <name type="scientific">Haloferax sp. CBA1149</name>
    <dbReference type="NCBI Taxonomy" id="2650753"/>
    <lineage>
        <taxon>Archaea</taxon>
        <taxon>Methanobacteriati</taxon>
        <taxon>Methanobacteriota</taxon>
        <taxon>Stenosarchaea group</taxon>
        <taxon>Halobacteria</taxon>
        <taxon>Halobacteriales</taxon>
        <taxon>Haloferacaceae</taxon>
        <taxon>Haloferax</taxon>
    </lineage>
</organism>
<dbReference type="RefSeq" id="WP_151140004.1">
    <property type="nucleotide sequence ID" value="NZ_VZUS01000006.1"/>
</dbReference>
<sequence length="60" mass="6720">MDPRSSGGADAPENVIVICANCHRCVHRGNDGAEFNESELPRWNWCAIQLPEKHRFQLSG</sequence>
<protein>
    <submittedName>
        <fullName evidence="2">HNH endonuclease</fullName>
    </submittedName>
</protein>
<dbReference type="GO" id="GO:0008270">
    <property type="term" value="F:zinc ion binding"/>
    <property type="evidence" value="ECO:0007669"/>
    <property type="project" value="InterPro"/>
</dbReference>